<dbReference type="Proteomes" id="UP001157138">
    <property type="component" value="Unassembled WGS sequence"/>
</dbReference>
<sequence>MTKLVHTMIRVHDLSMSIEFYRKALGLNIKEQFVFKDYTLTYLANQETDFELELTHNHNEDTAYTHGSGYGHVAVTVDCIHHTHKTLKELDIPPSDIKTIRYQDRLLATLFFIVDPDGYKIEFLQRNGRYN</sequence>
<dbReference type="InterPro" id="IPR037523">
    <property type="entry name" value="VOC_core"/>
</dbReference>
<keyword evidence="7" id="KW-0456">Lyase</keyword>
<evidence type="ECO:0000259" key="6">
    <source>
        <dbReference type="PROSITE" id="PS51819"/>
    </source>
</evidence>
<dbReference type="PANTHER" id="PTHR46036:SF5">
    <property type="entry name" value="LACTOYLGLUTATHIONE LYASE"/>
    <property type="match status" value="1"/>
</dbReference>
<protein>
    <recommendedName>
        <fullName evidence="3">Aldoketomutase</fullName>
    </recommendedName>
    <alternativeName>
        <fullName evidence="2">Ketone-aldehyde mutase</fullName>
    </alternativeName>
    <alternativeName>
        <fullName evidence="4">Methylglyoxalase</fullName>
    </alternativeName>
    <alternativeName>
        <fullName evidence="5">S-D-lactoylglutathione methylglyoxal lyase</fullName>
    </alternativeName>
</protein>
<evidence type="ECO:0000313" key="8">
    <source>
        <dbReference type="Proteomes" id="UP001157138"/>
    </source>
</evidence>
<dbReference type="EMBL" id="BSPW01000024">
    <property type="protein sequence ID" value="GLT17647.1"/>
    <property type="molecule type" value="Genomic_DNA"/>
</dbReference>
<proteinExistence type="predicted"/>
<dbReference type="RefSeq" id="WP_284191546.1">
    <property type="nucleotide sequence ID" value="NZ_BSPW01000024.1"/>
</dbReference>
<feature type="domain" description="VOC" evidence="6">
    <location>
        <begin position="3"/>
        <end position="126"/>
    </location>
</feature>
<name>A0ABQ6EWS2_9VIBR</name>
<dbReference type="Pfam" id="PF00903">
    <property type="entry name" value="Glyoxalase"/>
    <property type="match status" value="1"/>
</dbReference>
<dbReference type="GO" id="GO:0016829">
    <property type="term" value="F:lyase activity"/>
    <property type="evidence" value="ECO:0007669"/>
    <property type="project" value="UniProtKB-KW"/>
</dbReference>
<evidence type="ECO:0000256" key="3">
    <source>
        <dbReference type="ARBA" id="ARBA00030892"/>
    </source>
</evidence>
<dbReference type="InterPro" id="IPR018146">
    <property type="entry name" value="Glyoxalase_1_CS"/>
</dbReference>
<evidence type="ECO:0000256" key="5">
    <source>
        <dbReference type="ARBA" id="ARBA00033298"/>
    </source>
</evidence>
<evidence type="ECO:0000256" key="1">
    <source>
        <dbReference type="ARBA" id="ARBA00022723"/>
    </source>
</evidence>
<keyword evidence="8" id="KW-1185">Reference proteome</keyword>
<gene>
    <name evidence="7" type="ORF">GCM10007938_14250</name>
</gene>
<accession>A0ABQ6EWS2</accession>
<keyword evidence="1" id="KW-0479">Metal-binding</keyword>
<evidence type="ECO:0000256" key="2">
    <source>
        <dbReference type="ARBA" id="ARBA00030291"/>
    </source>
</evidence>
<dbReference type="InterPro" id="IPR029068">
    <property type="entry name" value="Glyas_Bleomycin-R_OHBP_Dase"/>
</dbReference>
<evidence type="ECO:0000256" key="4">
    <source>
        <dbReference type="ARBA" id="ARBA00032460"/>
    </source>
</evidence>
<comment type="caution">
    <text evidence="7">The sequence shown here is derived from an EMBL/GenBank/DDBJ whole genome shotgun (WGS) entry which is preliminary data.</text>
</comment>
<dbReference type="PANTHER" id="PTHR46036">
    <property type="entry name" value="LACTOYLGLUTATHIONE LYASE"/>
    <property type="match status" value="1"/>
</dbReference>
<organism evidence="7 8">
    <name type="scientific">Vibrio zhanjiangensis</name>
    <dbReference type="NCBI Taxonomy" id="1046128"/>
    <lineage>
        <taxon>Bacteria</taxon>
        <taxon>Pseudomonadati</taxon>
        <taxon>Pseudomonadota</taxon>
        <taxon>Gammaproteobacteria</taxon>
        <taxon>Vibrionales</taxon>
        <taxon>Vibrionaceae</taxon>
        <taxon>Vibrio</taxon>
    </lineage>
</organism>
<dbReference type="SUPFAM" id="SSF54593">
    <property type="entry name" value="Glyoxalase/Bleomycin resistance protein/Dihydroxybiphenyl dioxygenase"/>
    <property type="match status" value="1"/>
</dbReference>
<reference evidence="8" key="1">
    <citation type="journal article" date="2019" name="Int. J. Syst. Evol. Microbiol.">
        <title>The Global Catalogue of Microorganisms (GCM) 10K type strain sequencing project: providing services to taxonomists for standard genome sequencing and annotation.</title>
        <authorList>
            <consortium name="The Broad Institute Genomics Platform"/>
            <consortium name="The Broad Institute Genome Sequencing Center for Infectious Disease"/>
            <person name="Wu L."/>
            <person name="Ma J."/>
        </authorList>
    </citation>
    <scope>NUCLEOTIDE SEQUENCE [LARGE SCALE GENOMIC DNA]</scope>
    <source>
        <strain evidence="8">NBRC 108723</strain>
    </source>
</reference>
<dbReference type="PROSITE" id="PS00934">
    <property type="entry name" value="GLYOXALASE_I_1"/>
    <property type="match status" value="1"/>
</dbReference>
<evidence type="ECO:0000313" key="7">
    <source>
        <dbReference type="EMBL" id="GLT17647.1"/>
    </source>
</evidence>
<dbReference type="PROSITE" id="PS51819">
    <property type="entry name" value="VOC"/>
    <property type="match status" value="1"/>
</dbReference>
<dbReference type="Gene3D" id="3.10.180.10">
    <property type="entry name" value="2,3-Dihydroxybiphenyl 1,2-Dioxygenase, domain 1"/>
    <property type="match status" value="1"/>
</dbReference>
<dbReference type="InterPro" id="IPR004360">
    <property type="entry name" value="Glyas_Fos-R_dOase_dom"/>
</dbReference>